<dbReference type="RefSeq" id="XP_002293597.1">
    <property type="nucleotide sequence ID" value="XM_002293561.1"/>
</dbReference>
<reference evidence="3 4" key="1">
    <citation type="journal article" date="2004" name="Science">
        <title>The genome of the diatom Thalassiosira pseudonana: ecology, evolution, and metabolism.</title>
        <authorList>
            <person name="Armbrust E.V."/>
            <person name="Berges J.A."/>
            <person name="Bowler C."/>
            <person name="Green B.R."/>
            <person name="Martinez D."/>
            <person name="Putnam N.H."/>
            <person name="Zhou S."/>
            <person name="Allen A.E."/>
            <person name="Apt K.E."/>
            <person name="Bechner M."/>
            <person name="Brzezinski M.A."/>
            <person name="Chaal B.K."/>
            <person name="Chiovitti A."/>
            <person name="Davis A.K."/>
            <person name="Demarest M.S."/>
            <person name="Detter J.C."/>
            <person name="Glavina T."/>
            <person name="Goodstein D."/>
            <person name="Hadi M.Z."/>
            <person name="Hellsten U."/>
            <person name="Hildebrand M."/>
            <person name="Jenkins B.D."/>
            <person name="Jurka J."/>
            <person name="Kapitonov V.V."/>
            <person name="Kroger N."/>
            <person name="Lau W.W."/>
            <person name="Lane T.W."/>
            <person name="Larimer F.W."/>
            <person name="Lippmeier J.C."/>
            <person name="Lucas S."/>
            <person name="Medina M."/>
            <person name="Montsant A."/>
            <person name="Obornik M."/>
            <person name="Parker M.S."/>
            <person name="Palenik B."/>
            <person name="Pazour G.J."/>
            <person name="Richardson P.M."/>
            <person name="Rynearson T.A."/>
            <person name="Saito M.A."/>
            <person name="Schwartz D.C."/>
            <person name="Thamatrakoln K."/>
            <person name="Valentin K."/>
            <person name="Vardi A."/>
            <person name="Wilkerson F.P."/>
            <person name="Rokhsar D.S."/>
        </authorList>
    </citation>
    <scope>NUCLEOTIDE SEQUENCE [LARGE SCALE GENOMIC DNA]</scope>
    <source>
        <strain evidence="3 4">CCMP1335</strain>
    </source>
</reference>
<gene>
    <name evidence="3" type="ORF">THAPSDRAFT_9522</name>
</gene>
<feature type="compositionally biased region" description="Basic and acidic residues" evidence="1">
    <location>
        <begin position="123"/>
        <end position="132"/>
    </location>
</feature>
<dbReference type="PaxDb" id="35128-Thaps9522"/>
<accession>B8CBK1</accession>
<dbReference type="AlphaFoldDB" id="B8CBK1"/>
<dbReference type="Pfam" id="PF03457">
    <property type="entry name" value="HA"/>
    <property type="match status" value="1"/>
</dbReference>
<organism evidence="3 4">
    <name type="scientific">Thalassiosira pseudonana</name>
    <name type="common">Marine diatom</name>
    <name type="synonym">Cyclotella nana</name>
    <dbReference type="NCBI Taxonomy" id="35128"/>
    <lineage>
        <taxon>Eukaryota</taxon>
        <taxon>Sar</taxon>
        <taxon>Stramenopiles</taxon>
        <taxon>Ochrophyta</taxon>
        <taxon>Bacillariophyta</taxon>
        <taxon>Coscinodiscophyceae</taxon>
        <taxon>Thalassiosirophycidae</taxon>
        <taxon>Thalassiosirales</taxon>
        <taxon>Thalassiosiraceae</taxon>
        <taxon>Thalassiosira</taxon>
    </lineage>
</organism>
<feature type="region of interest" description="Disordered" evidence="1">
    <location>
        <begin position="113"/>
        <end position="132"/>
    </location>
</feature>
<dbReference type="InterPro" id="IPR005114">
    <property type="entry name" value="Helicase_assoc"/>
</dbReference>
<dbReference type="HOGENOM" id="CLU_800480_0_0_1"/>
<evidence type="ECO:0000256" key="1">
    <source>
        <dbReference type="SAM" id="MobiDB-lite"/>
    </source>
</evidence>
<evidence type="ECO:0000313" key="3">
    <source>
        <dbReference type="EMBL" id="EED89333.1"/>
    </source>
</evidence>
<feature type="compositionally biased region" description="Basic residues" evidence="1">
    <location>
        <begin position="249"/>
        <end position="258"/>
    </location>
</feature>
<feature type="domain" description="Helicase-associated" evidence="2">
    <location>
        <begin position="274"/>
        <end position="331"/>
    </location>
</feature>
<dbReference type="KEGG" id="tps:THAPSDRAFT_9522"/>
<protein>
    <recommendedName>
        <fullName evidence="2">Helicase-associated domain-containing protein</fullName>
    </recommendedName>
</protein>
<dbReference type="EMBL" id="CM000648">
    <property type="protein sequence ID" value="EED89333.1"/>
    <property type="molecule type" value="Genomic_DNA"/>
</dbReference>
<evidence type="ECO:0000313" key="4">
    <source>
        <dbReference type="Proteomes" id="UP000001449"/>
    </source>
</evidence>
<evidence type="ECO:0000259" key="2">
    <source>
        <dbReference type="Pfam" id="PF03457"/>
    </source>
</evidence>
<sequence length="347" mass="39877">MSLPHLNPEKQPVAVDTDHNVKYPTMTRAELFASNSTGHHWGPSLHQTKALLEELIAYQQTITGRDNVHEFYQGNGDTVYAVTIIRHKNDRAFESYHKGKRAYVKDIIEQMGTNRVSKSPKAPPEKSNPEDGARRLVKYLAKKHEDVFLEVAKERGLAVSGKFDDVSQAAMWYDAKVNTDSKIRTIIKHLRARLGNDVFGSFRDMNKIRMNPLFEGELRGRIEWVHARTARGSYKSREGSDDEDGTTKLKAKGGKRKRAEAENSIEDQDVLKPDSDWSTYYNEMRNFHAKNGHCWVSPKESILLHQWTMDQRKDFEEKKMSTGRKFLLEQVRFPFVLTPPGPTIHPK</sequence>
<dbReference type="GeneID" id="7446954"/>
<name>B8CBK1_THAPS</name>
<dbReference type="Gene3D" id="6.10.140.530">
    <property type="match status" value="1"/>
</dbReference>
<keyword evidence="4" id="KW-1185">Reference proteome</keyword>
<feature type="region of interest" description="Disordered" evidence="1">
    <location>
        <begin position="233"/>
        <end position="268"/>
    </location>
</feature>
<dbReference type="Proteomes" id="UP000001449">
    <property type="component" value="Chromosome 13"/>
</dbReference>
<proteinExistence type="predicted"/>
<dbReference type="InParanoid" id="B8CBK1"/>
<reference evidence="3 4" key="2">
    <citation type="journal article" date="2008" name="Nature">
        <title>The Phaeodactylum genome reveals the evolutionary history of diatom genomes.</title>
        <authorList>
            <person name="Bowler C."/>
            <person name="Allen A.E."/>
            <person name="Badger J.H."/>
            <person name="Grimwood J."/>
            <person name="Jabbari K."/>
            <person name="Kuo A."/>
            <person name="Maheswari U."/>
            <person name="Martens C."/>
            <person name="Maumus F."/>
            <person name="Otillar R.P."/>
            <person name="Rayko E."/>
            <person name="Salamov A."/>
            <person name="Vandepoele K."/>
            <person name="Beszteri B."/>
            <person name="Gruber A."/>
            <person name="Heijde M."/>
            <person name="Katinka M."/>
            <person name="Mock T."/>
            <person name="Valentin K."/>
            <person name="Verret F."/>
            <person name="Berges J.A."/>
            <person name="Brownlee C."/>
            <person name="Cadoret J.P."/>
            <person name="Chiovitti A."/>
            <person name="Choi C.J."/>
            <person name="Coesel S."/>
            <person name="De Martino A."/>
            <person name="Detter J.C."/>
            <person name="Durkin C."/>
            <person name="Falciatore A."/>
            <person name="Fournet J."/>
            <person name="Haruta M."/>
            <person name="Huysman M.J."/>
            <person name="Jenkins B.D."/>
            <person name="Jiroutova K."/>
            <person name="Jorgensen R.E."/>
            <person name="Joubert Y."/>
            <person name="Kaplan A."/>
            <person name="Kroger N."/>
            <person name="Kroth P.G."/>
            <person name="La Roche J."/>
            <person name="Lindquist E."/>
            <person name="Lommer M."/>
            <person name="Martin-Jezequel V."/>
            <person name="Lopez P.J."/>
            <person name="Lucas S."/>
            <person name="Mangogna M."/>
            <person name="McGinnis K."/>
            <person name="Medlin L.K."/>
            <person name="Montsant A."/>
            <person name="Oudot-Le Secq M.P."/>
            <person name="Napoli C."/>
            <person name="Obornik M."/>
            <person name="Parker M.S."/>
            <person name="Petit J.L."/>
            <person name="Porcel B.M."/>
            <person name="Poulsen N."/>
            <person name="Robison M."/>
            <person name="Rychlewski L."/>
            <person name="Rynearson T.A."/>
            <person name="Schmutz J."/>
            <person name="Shapiro H."/>
            <person name="Siaut M."/>
            <person name="Stanley M."/>
            <person name="Sussman M.R."/>
            <person name="Taylor A.R."/>
            <person name="Vardi A."/>
            <person name="von Dassow P."/>
            <person name="Vyverman W."/>
            <person name="Willis A."/>
            <person name="Wyrwicz L.S."/>
            <person name="Rokhsar D.S."/>
            <person name="Weissenbach J."/>
            <person name="Armbrust E.V."/>
            <person name="Green B.R."/>
            <person name="Van de Peer Y."/>
            <person name="Grigoriev I.V."/>
        </authorList>
    </citation>
    <scope>NUCLEOTIDE SEQUENCE [LARGE SCALE GENOMIC DNA]</scope>
    <source>
        <strain evidence="3 4">CCMP1335</strain>
    </source>
</reference>